<feature type="transmembrane region" description="Helical" evidence="1">
    <location>
        <begin position="12"/>
        <end position="34"/>
    </location>
</feature>
<name>A0ABV3DS91_9ACTN</name>
<comment type="caution">
    <text evidence="2">The sequence shown here is derived from an EMBL/GenBank/DDBJ whole genome shotgun (WGS) entry which is preliminary data.</text>
</comment>
<evidence type="ECO:0000313" key="2">
    <source>
        <dbReference type="EMBL" id="MEU8138616.1"/>
    </source>
</evidence>
<evidence type="ECO:0008006" key="4">
    <source>
        <dbReference type="Google" id="ProtNLM"/>
    </source>
</evidence>
<protein>
    <recommendedName>
        <fullName evidence="4">DUF4267 domain-containing protein</fullName>
    </recommendedName>
</protein>
<sequence>MSRDFRTNVRYAGAGWGAARVALGVVAIAAPPVASRPWVGRDVETPGGTVFAKALGVRDIALGGGTTLAALTGRGFAAWALASAAADIGDTLVTRHHWPDLPRTRVAIAALASASAVAGVVLTAADAVASRRTPAADSH</sequence>
<keyword evidence="1" id="KW-0472">Membrane</keyword>
<feature type="transmembrane region" description="Helical" evidence="1">
    <location>
        <begin position="106"/>
        <end position="129"/>
    </location>
</feature>
<dbReference type="RefSeq" id="WP_358362215.1">
    <property type="nucleotide sequence ID" value="NZ_JBEZFP010000131.1"/>
</dbReference>
<reference evidence="2 3" key="1">
    <citation type="submission" date="2024-06" db="EMBL/GenBank/DDBJ databases">
        <title>The Natural Products Discovery Center: Release of the First 8490 Sequenced Strains for Exploring Actinobacteria Biosynthetic Diversity.</title>
        <authorList>
            <person name="Kalkreuter E."/>
            <person name="Kautsar S.A."/>
            <person name="Yang D."/>
            <person name="Bader C.D."/>
            <person name="Teijaro C.N."/>
            <person name="Fluegel L."/>
            <person name="Davis C.M."/>
            <person name="Simpson J.R."/>
            <person name="Lauterbach L."/>
            <person name="Steele A.D."/>
            <person name="Gui C."/>
            <person name="Meng S."/>
            <person name="Li G."/>
            <person name="Viehrig K."/>
            <person name="Ye F."/>
            <person name="Su P."/>
            <person name="Kiefer A.F."/>
            <person name="Nichols A."/>
            <person name="Cepeda A.J."/>
            <person name="Yan W."/>
            <person name="Fan B."/>
            <person name="Jiang Y."/>
            <person name="Adhikari A."/>
            <person name="Zheng C.-J."/>
            <person name="Schuster L."/>
            <person name="Cowan T.M."/>
            <person name="Smanski M.J."/>
            <person name="Chevrette M.G."/>
            <person name="De Carvalho L.P.S."/>
            <person name="Shen B."/>
        </authorList>
    </citation>
    <scope>NUCLEOTIDE SEQUENCE [LARGE SCALE GENOMIC DNA]</scope>
    <source>
        <strain evidence="2 3">NPDC048946</strain>
    </source>
</reference>
<accession>A0ABV3DS91</accession>
<organism evidence="2 3">
    <name type="scientific">Streptodolium elevatio</name>
    <dbReference type="NCBI Taxonomy" id="3157996"/>
    <lineage>
        <taxon>Bacteria</taxon>
        <taxon>Bacillati</taxon>
        <taxon>Actinomycetota</taxon>
        <taxon>Actinomycetes</taxon>
        <taxon>Kitasatosporales</taxon>
        <taxon>Streptomycetaceae</taxon>
        <taxon>Streptodolium</taxon>
    </lineage>
</organism>
<evidence type="ECO:0000256" key="1">
    <source>
        <dbReference type="SAM" id="Phobius"/>
    </source>
</evidence>
<dbReference type="EMBL" id="JBEZFP010000131">
    <property type="protein sequence ID" value="MEU8138616.1"/>
    <property type="molecule type" value="Genomic_DNA"/>
</dbReference>
<proteinExistence type="predicted"/>
<dbReference type="Proteomes" id="UP001551482">
    <property type="component" value="Unassembled WGS sequence"/>
</dbReference>
<keyword evidence="1" id="KW-0812">Transmembrane</keyword>
<keyword evidence="1" id="KW-1133">Transmembrane helix</keyword>
<gene>
    <name evidence="2" type="ORF">AB0C36_34600</name>
</gene>
<keyword evidence="3" id="KW-1185">Reference proteome</keyword>
<evidence type="ECO:0000313" key="3">
    <source>
        <dbReference type="Proteomes" id="UP001551482"/>
    </source>
</evidence>